<protein>
    <submittedName>
        <fullName evidence="1">Uncharacterized protein</fullName>
    </submittedName>
</protein>
<evidence type="ECO:0000313" key="2">
    <source>
        <dbReference type="Proteomes" id="UP000823775"/>
    </source>
</evidence>
<sequence length="110" mass="11951">MGDVPNNVEPAIIDVMINNVEPAVIIDPNFASKKRYGGFANVKDDQYFDFAKLNFSPCLVQGNNNVSGPSSGSLCPSPGPLSLAPSGSHLAMFNIYERTLREMSSLDRWS</sequence>
<keyword evidence="2" id="KW-1185">Reference proteome</keyword>
<accession>A0ABS8V7N8</accession>
<gene>
    <name evidence="1" type="ORF">HAX54_029910</name>
</gene>
<reference evidence="1 2" key="1">
    <citation type="journal article" date="2021" name="BMC Genomics">
        <title>Datura genome reveals duplications of psychoactive alkaloid biosynthetic genes and high mutation rate following tissue culture.</title>
        <authorList>
            <person name="Rajewski A."/>
            <person name="Carter-House D."/>
            <person name="Stajich J."/>
            <person name="Litt A."/>
        </authorList>
    </citation>
    <scope>NUCLEOTIDE SEQUENCE [LARGE SCALE GENOMIC DNA]</scope>
    <source>
        <strain evidence="1">AR-01</strain>
    </source>
</reference>
<evidence type="ECO:0000313" key="1">
    <source>
        <dbReference type="EMBL" id="MCD9642869.1"/>
    </source>
</evidence>
<dbReference type="EMBL" id="JACEIK010003730">
    <property type="protein sequence ID" value="MCD9642869.1"/>
    <property type="molecule type" value="Genomic_DNA"/>
</dbReference>
<proteinExistence type="predicted"/>
<comment type="caution">
    <text evidence="1">The sequence shown here is derived from an EMBL/GenBank/DDBJ whole genome shotgun (WGS) entry which is preliminary data.</text>
</comment>
<organism evidence="1 2">
    <name type="scientific">Datura stramonium</name>
    <name type="common">Jimsonweed</name>
    <name type="synonym">Common thornapple</name>
    <dbReference type="NCBI Taxonomy" id="4076"/>
    <lineage>
        <taxon>Eukaryota</taxon>
        <taxon>Viridiplantae</taxon>
        <taxon>Streptophyta</taxon>
        <taxon>Embryophyta</taxon>
        <taxon>Tracheophyta</taxon>
        <taxon>Spermatophyta</taxon>
        <taxon>Magnoliopsida</taxon>
        <taxon>eudicotyledons</taxon>
        <taxon>Gunneridae</taxon>
        <taxon>Pentapetalae</taxon>
        <taxon>asterids</taxon>
        <taxon>lamiids</taxon>
        <taxon>Solanales</taxon>
        <taxon>Solanaceae</taxon>
        <taxon>Solanoideae</taxon>
        <taxon>Datureae</taxon>
        <taxon>Datura</taxon>
    </lineage>
</organism>
<name>A0ABS8V7N8_DATST</name>
<dbReference type="Proteomes" id="UP000823775">
    <property type="component" value="Unassembled WGS sequence"/>
</dbReference>